<dbReference type="PANTHER" id="PTHR23168">
    <property type="entry name" value="MITOTIC SPINDLE ASSEMBLY CHECKPOINT PROTEIN MAD1 MITOTIC ARREST DEFICIENT-LIKE PROTEIN 1"/>
    <property type="match status" value="1"/>
</dbReference>
<keyword evidence="7" id="KW-0175">Coiled coil</keyword>
<evidence type="ECO:0000256" key="2">
    <source>
        <dbReference type="ARBA" id="ARBA00008029"/>
    </source>
</evidence>
<evidence type="ECO:0008006" key="11">
    <source>
        <dbReference type="Google" id="ProtNLM"/>
    </source>
</evidence>
<dbReference type="Gene3D" id="1.20.5.170">
    <property type="match status" value="1"/>
</dbReference>
<evidence type="ECO:0000256" key="6">
    <source>
        <dbReference type="ARBA" id="ARBA00023306"/>
    </source>
</evidence>
<proteinExistence type="inferred from homology"/>
<name>A0A834Y332_APHGI</name>
<evidence type="ECO:0000313" key="9">
    <source>
        <dbReference type="EMBL" id="KAF7997150.1"/>
    </source>
</evidence>
<feature type="compositionally biased region" description="Polar residues" evidence="8">
    <location>
        <begin position="104"/>
        <end position="113"/>
    </location>
</feature>
<dbReference type="GO" id="GO:0007094">
    <property type="term" value="P:mitotic spindle assembly checkpoint signaling"/>
    <property type="evidence" value="ECO:0007669"/>
    <property type="project" value="InterPro"/>
</dbReference>
<evidence type="ECO:0000256" key="3">
    <source>
        <dbReference type="ARBA" id="ARBA00022618"/>
    </source>
</evidence>
<protein>
    <recommendedName>
        <fullName evidence="11">Mitotic spindle assembly checkpoint protein MAD1</fullName>
    </recommendedName>
</protein>
<dbReference type="Gene3D" id="3.30.457.60">
    <property type="match status" value="1"/>
</dbReference>
<evidence type="ECO:0000256" key="5">
    <source>
        <dbReference type="ARBA" id="ARBA00023242"/>
    </source>
</evidence>
<gene>
    <name evidence="9" type="ORF">HCN44_005427</name>
</gene>
<dbReference type="OrthoDB" id="331602at2759"/>
<dbReference type="Proteomes" id="UP000639338">
    <property type="component" value="Unassembled WGS sequence"/>
</dbReference>
<accession>A0A834Y332</accession>
<dbReference type="GO" id="GO:0072686">
    <property type="term" value="C:mitotic spindle"/>
    <property type="evidence" value="ECO:0007669"/>
    <property type="project" value="TreeGrafter"/>
</dbReference>
<evidence type="ECO:0000313" key="10">
    <source>
        <dbReference type="Proteomes" id="UP000639338"/>
    </source>
</evidence>
<dbReference type="InterPro" id="IPR008672">
    <property type="entry name" value="Mad1"/>
</dbReference>
<dbReference type="GO" id="GO:0051301">
    <property type="term" value="P:cell division"/>
    <property type="evidence" value="ECO:0007669"/>
    <property type="project" value="UniProtKB-KW"/>
</dbReference>
<dbReference type="GO" id="GO:0000776">
    <property type="term" value="C:kinetochore"/>
    <property type="evidence" value="ECO:0007669"/>
    <property type="project" value="TreeGrafter"/>
</dbReference>
<keyword evidence="4" id="KW-0498">Mitosis</keyword>
<dbReference type="GO" id="GO:0005635">
    <property type="term" value="C:nuclear envelope"/>
    <property type="evidence" value="ECO:0007669"/>
    <property type="project" value="TreeGrafter"/>
</dbReference>
<evidence type="ECO:0000256" key="1">
    <source>
        <dbReference type="ARBA" id="ARBA00004123"/>
    </source>
</evidence>
<reference evidence="9 10" key="1">
    <citation type="submission" date="2020-08" db="EMBL/GenBank/DDBJ databases">
        <title>Aphidius gifuensis genome sequencing and assembly.</title>
        <authorList>
            <person name="Du Z."/>
        </authorList>
    </citation>
    <scope>NUCLEOTIDE SEQUENCE [LARGE SCALE GENOMIC DNA]</scope>
    <source>
        <strain evidence="9">YNYX2018</strain>
        <tissue evidence="9">Adults</tissue>
    </source>
</reference>
<keyword evidence="10" id="KW-1185">Reference proteome</keyword>
<organism evidence="9 10">
    <name type="scientific">Aphidius gifuensis</name>
    <name type="common">Parasitoid wasp</name>
    <dbReference type="NCBI Taxonomy" id="684658"/>
    <lineage>
        <taxon>Eukaryota</taxon>
        <taxon>Metazoa</taxon>
        <taxon>Ecdysozoa</taxon>
        <taxon>Arthropoda</taxon>
        <taxon>Hexapoda</taxon>
        <taxon>Insecta</taxon>
        <taxon>Pterygota</taxon>
        <taxon>Neoptera</taxon>
        <taxon>Endopterygota</taxon>
        <taxon>Hymenoptera</taxon>
        <taxon>Apocrita</taxon>
        <taxon>Ichneumonoidea</taxon>
        <taxon>Braconidae</taxon>
        <taxon>Aphidiinae</taxon>
        <taxon>Aphidius</taxon>
    </lineage>
</organism>
<dbReference type="PANTHER" id="PTHR23168:SF0">
    <property type="entry name" value="MITOTIC SPINDLE ASSEMBLY CHECKPOINT PROTEIN MAD1"/>
    <property type="match status" value="1"/>
</dbReference>
<dbReference type="Gene3D" id="6.10.250.90">
    <property type="match status" value="1"/>
</dbReference>
<feature type="region of interest" description="Disordered" evidence="8">
    <location>
        <begin position="92"/>
        <end position="114"/>
    </location>
</feature>
<dbReference type="EMBL" id="JACMRX010000001">
    <property type="protein sequence ID" value="KAF7997150.1"/>
    <property type="molecule type" value="Genomic_DNA"/>
</dbReference>
<evidence type="ECO:0000256" key="7">
    <source>
        <dbReference type="SAM" id="Coils"/>
    </source>
</evidence>
<keyword evidence="5" id="KW-0539">Nucleus</keyword>
<dbReference type="GO" id="GO:0051315">
    <property type="term" value="P:attachment of mitotic spindle microtubules to kinetochore"/>
    <property type="evidence" value="ECO:0007669"/>
    <property type="project" value="TreeGrafter"/>
</dbReference>
<sequence>MSNKMGDEDATSVIRMLNSFRRSTENRNSAPSLRVSTSGITPPLSMSMYNDSSLATPSSFRKNSISSSTSMNHTNDIHSSVTKSFIDYNECTPPKRQKLDTKNTSESNTNVPTSPWEWRRLKSENLSLRTRLSHQEITVQKLHQIRREIDQVFAKEKSILENKIEMDKSTIEQLEKRLELARKNTQETQESLSLVENELFQVKTKMDHDIAELTKKNSLLIEELRHANNMINSSSSSSSPKPSINDETEELELKLETAEDRIAELEEKLREHLMSKEDIEIQKITLQNAKLKIQSLENERALWEEGKALTARAARANELERELNQAHEMISSMREIVKGKLLLEEQMSNLKQRIEHTEQIEQQVATLEVQKNELINKLNEYEAIGIGNCPGDLMREINRLQHSEAVLTSEEGQLRSKVDSLQRENQLLQNKFNETNKIATDMTTSSDRLNKLVGRLQKRMLLVTRERDSYRQQLDLYEKEISTNDSTNAITERIPALEKSLEDYRNLVTKLEEDLIAISDPEIIKSKDECFKLREEIKKLKGELEHRALKGDFNCNAKILHFKMNPAEIASQLAEDKQKALLQEVEELRAMVQLGNAGVSGIASSSLYAQDVADLKQTHEIKIARLKEAFKVSSQEYRQACYQLFGWRVDRTKEGRYKLSSQYAESPDDYLFFQVGEGVDLLETAFSATLGELIERHLQIQHSVPMFLNAVQTELFSQQTMISAMT</sequence>
<dbReference type="Pfam" id="PF05557">
    <property type="entry name" value="MAD"/>
    <property type="match status" value="2"/>
</dbReference>
<evidence type="ECO:0000256" key="8">
    <source>
        <dbReference type="SAM" id="MobiDB-lite"/>
    </source>
</evidence>
<dbReference type="AlphaFoldDB" id="A0A834Y332"/>
<comment type="subcellular location">
    <subcellularLocation>
        <location evidence="1">Nucleus</location>
    </subcellularLocation>
</comment>
<comment type="caution">
    <text evidence="9">The sequence shown here is derived from an EMBL/GenBank/DDBJ whole genome shotgun (WGS) entry which is preliminary data.</text>
</comment>
<dbReference type="SUPFAM" id="SSF75704">
    <property type="entry name" value="Mitotic arrest deficient-like 1, Mad1"/>
    <property type="match status" value="1"/>
</dbReference>
<comment type="similarity">
    <text evidence="2">Belongs to the MAD1 family.</text>
</comment>
<feature type="coiled-coil region" evidence="7">
    <location>
        <begin position="157"/>
        <end position="384"/>
    </location>
</feature>
<evidence type="ECO:0000256" key="4">
    <source>
        <dbReference type="ARBA" id="ARBA00022776"/>
    </source>
</evidence>
<keyword evidence="6" id="KW-0131">Cell cycle</keyword>
<keyword evidence="3" id="KW-0132">Cell division</keyword>
<feature type="coiled-coil region" evidence="7">
    <location>
        <begin position="411"/>
        <end position="543"/>
    </location>
</feature>